<evidence type="ECO:0000256" key="1">
    <source>
        <dbReference type="SAM" id="MobiDB-lite"/>
    </source>
</evidence>
<evidence type="ECO:0000313" key="2">
    <source>
        <dbReference type="EMBL" id="GMI37307.1"/>
    </source>
</evidence>
<keyword evidence="3" id="KW-1185">Reference proteome</keyword>
<dbReference type="OrthoDB" id="244495at2759"/>
<dbReference type="InterPro" id="IPR013922">
    <property type="entry name" value="Cyclin_PHO80-like"/>
</dbReference>
<feature type="region of interest" description="Disordered" evidence="1">
    <location>
        <begin position="543"/>
        <end position="563"/>
    </location>
</feature>
<organism evidence="2 3">
    <name type="scientific">Triparma columacea</name>
    <dbReference type="NCBI Taxonomy" id="722753"/>
    <lineage>
        <taxon>Eukaryota</taxon>
        <taxon>Sar</taxon>
        <taxon>Stramenopiles</taxon>
        <taxon>Ochrophyta</taxon>
        <taxon>Bolidophyceae</taxon>
        <taxon>Parmales</taxon>
        <taxon>Triparmaceae</taxon>
        <taxon>Triparma</taxon>
    </lineage>
</organism>
<dbReference type="EMBL" id="BRYA01000072">
    <property type="protein sequence ID" value="GMI37307.1"/>
    <property type="molecule type" value="Genomic_DNA"/>
</dbReference>
<sequence length="563" mass="63271">MGASGSIHSLSQNGNGSLFYERSPSSVPAAEITTSMMDSKQNKVKSFTNGKMGKGGAGTKASMLNPAKPKKGTNKQPKMSDNEKVHETVRQEVSKHILSGTSLLCPTPALGEEVDSEILGKVRNFRTTLFHHVALPAPLPSRLSKEDVSEFKSISIWEEHLRQTKPWLDNQKISSSASLVNGLQTEQAKRRNTDPLTQQQQPMMAFQTPRSPRGQEEAKTDFLDGDASNKALLNSLDGSKRPLPQKARGKTFVSLPVAKKDEKLRRRSVHKPDVQTILHGLSILLSYLIQEPPEKYIKKQSWDIFSVPGDKTKVIPPVTAKERETNAGNVVIPNDTVRECLTTLFKICQWTSECHIIAFILMIRLINMSNGKVALHRYNWQCLLCVSLMISQKLWDDVSLNNVDFPKVWRMVAPKGGELDLKDVNFMEREFLSILGFEVTVSLRLYTSCYYDVMALAVMHSDPHDIPGMSQALSDYFGKSTVARYSIGKIHVLKGGVKVEDNSFKTTQDKFEDEDEVPPEEESFVFKTEEEVAKEKAKRKYARRHTADVLMRTPPRQAREIKL</sequence>
<comment type="caution">
    <text evidence="2">The sequence shown here is derived from an EMBL/GenBank/DDBJ whole genome shotgun (WGS) entry which is preliminary data.</text>
</comment>
<dbReference type="PANTHER" id="PTHR15615">
    <property type="match status" value="1"/>
</dbReference>
<dbReference type="AlphaFoldDB" id="A0A9W7L712"/>
<dbReference type="GO" id="GO:0019901">
    <property type="term" value="F:protein kinase binding"/>
    <property type="evidence" value="ECO:0007669"/>
    <property type="project" value="InterPro"/>
</dbReference>
<dbReference type="Gene3D" id="1.10.472.10">
    <property type="entry name" value="Cyclin-like"/>
    <property type="match status" value="1"/>
</dbReference>
<dbReference type="InterPro" id="IPR036915">
    <property type="entry name" value="Cyclin-like_sf"/>
</dbReference>
<name>A0A9W7L712_9STRA</name>
<dbReference type="SUPFAM" id="SSF47954">
    <property type="entry name" value="Cyclin-like"/>
    <property type="match status" value="1"/>
</dbReference>
<dbReference type="PANTHER" id="PTHR15615:SF108">
    <property type="entry name" value="PROTEIN CNPPD1"/>
    <property type="match status" value="1"/>
</dbReference>
<accession>A0A9W7L712</accession>
<reference evidence="3" key="1">
    <citation type="journal article" date="2023" name="Commun. Biol.">
        <title>Genome analysis of Parmales, the sister group of diatoms, reveals the evolutionary specialization of diatoms from phago-mixotrophs to photoautotrophs.</title>
        <authorList>
            <person name="Ban H."/>
            <person name="Sato S."/>
            <person name="Yoshikawa S."/>
            <person name="Yamada K."/>
            <person name="Nakamura Y."/>
            <person name="Ichinomiya M."/>
            <person name="Sato N."/>
            <person name="Blanc-Mathieu R."/>
            <person name="Endo H."/>
            <person name="Kuwata A."/>
            <person name="Ogata H."/>
        </authorList>
    </citation>
    <scope>NUCLEOTIDE SEQUENCE [LARGE SCALE GENOMIC DNA]</scope>
</reference>
<evidence type="ECO:0000313" key="3">
    <source>
        <dbReference type="Proteomes" id="UP001165065"/>
    </source>
</evidence>
<feature type="region of interest" description="Disordered" evidence="1">
    <location>
        <begin position="1"/>
        <end position="22"/>
    </location>
</feature>
<feature type="compositionally biased region" description="Polar residues" evidence="1">
    <location>
        <begin position="34"/>
        <end position="49"/>
    </location>
</feature>
<feature type="region of interest" description="Disordered" evidence="1">
    <location>
        <begin position="34"/>
        <end position="85"/>
    </location>
</feature>
<dbReference type="Pfam" id="PF08613">
    <property type="entry name" value="Cyclin"/>
    <property type="match status" value="1"/>
</dbReference>
<gene>
    <name evidence="2" type="ORF">TrCOL_g10053</name>
</gene>
<proteinExistence type="predicted"/>
<protein>
    <submittedName>
        <fullName evidence="2">Uncharacterized protein</fullName>
    </submittedName>
</protein>
<dbReference type="Proteomes" id="UP001165065">
    <property type="component" value="Unassembled WGS sequence"/>
</dbReference>
<feature type="compositionally biased region" description="Polar residues" evidence="1">
    <location>
        <begin position="1"/>
        <end position="16"/>
    </location>
</feature>